<comment type="function">
    <text evidence="1">The transhydrogenation between NADH and NADP is coupled to respiration and ATP hydrolysis and functions as a proton pump across the membrane.</text>
</comment>
<evidence type="ECO:0000313" key="11">
    <source>
        <dbReference type="Proteomes" id="UP000326702"/>
    </source>
</evidence>
<keyword evidence="3" id="KW-0547">Nucleotide-binding</keyword>
<dbReference type="KEGG" id="lxl:KDY119_03642"/>
<dbReference type="Pfam" id="PF01262">
    <property type="entry name" value="AlaDh_PNT_C"/>
    <property type="match status" value="1"/>
</dbReference>
<dbReference type="GO" id="GO:0005886">
    <property type="term" value="C:plasma membrane"/>
    <property type="evidence" value="ECO:0007669"/>
    <property type="project" value="TreeGrafter"/>
</dbReference>
<keyword evidence="10" id="KW-0560">Oxidoreductase</keyword>
<evidence type="ECO:0000256" key="4">
    <source>
        <dbReference type="ARBA" id="ARBA00022857"/>
    </source>
</evidence>
<dbReference type="CDD" id="cd05304">
    <property type="entry name" value="Rubrum_tdh"/>
    <property type="match status" value="1"/>
</dbReference>
<keyword evidence="6" id="KW-0520">NAD</keyword>
<evidence type="ECO:0000256" key="3">
    <source>
        <dbReference type="ARBA" id="ARBA00022741"/>
    </source>
</evidence>
<accession>A0A5P9QFU1</accession>
<evidence type="ECO:0000259" key="8">
    <source>
        <dbReference type="SMART" id="SM01002"/>
    </source>
</evidence>
<keyword evidence="5" id="KW-1278">Translocase</keyword>
<evidence type="ECO:0000259" key="9">
    <source>
        <dbReference type="SMART" id="SM01003"/>
    </source>
</evidence>
<organism evidence="10 11">
    <name type="scientific">Luteimicrobium xylanilyticum</name>
    <dbReference type="NCBI Taxonomy" id="1133546"/>
    <lineage>
        <taxon>Bacteria</taxon>
        <taxon>Bacillati</taxon>
        <taxon>Actinomycetota</taxon>
        <taxon>Actinomycetes</taxon>
        <taxon>Micrococcales</taxon>
        <taxon>Luteimicrobium</taxon>
    </lineage>
</organism>
<dbReference type="EC" id="7.1.1.1" evidence="2"/>
<evidence type="ECO:0000256" key="5">
    <source>
        <dbReference type="ARBA" id="ARBA00022967"/>
    </source>
</evidence>
<dbReference type="AlphaFoldDB" id="A0A5P9QFU1"/>
<name>A0A5P9QFU1_9MICO</name>
<evidence type="ECO:0000313" key="10">
    <source>
        <dbReference type="EMBL" id="QFV00107.1"/>
    </source>
</evidence>
<dbReference type="SMART" id="SM01002">
    <property type="entry name" value="AlaDh_PNT_C"/>
    <property type="match status" value="1"/>
</dbReference>
<sequence>MALTPDAPPVSVGVLREHDADERRVTLVPEVVGRLVREGFAVVVERGAGEAAFFPDAAYEAAGATLGDRSAALAADVLACVRVPDAGLALSLHRGQVVVGLLALGGHADQADALTDAGVVALDLALLPRTLSRAQTMDALTSQASVAGYRATIVAAEAFGRFFPMMITAAGTAKPAQVLVLGTGVAGLQAIGTARRLGAQVTGYDIRPSSADEVRSLGATFLRLTSSPEGAGEGGYARELTDDERAAQQTELAGHVAKFDVVITTAQVPGRRPPVLVTAETVAAMRPGSVVVDLGASDLGGNVEGSVPDERVVTPGGVTVVGAGNLASELPTAASSAYARNVAAVLRAAVRDGRLDVDVDDDVIRAIRVPAATSNPAPAEEARA</sequence>
<evidence type="ECO:0000256" key="7">
    <source>
        <dbReference type="ARBA" id="ARBA00048202"/>
    </source>
</evidence>
<dbReference type="EMBL" id="CP045529">
    <property type="protein sequence ID" value="QFV00107.1"/>
    <property type="molecule type" value="Genomic_DNA"/>
</dbReference>
<keyword evidence="11" id="KW-1185">Reference proteome</keyword>
<dbReference type="InterPro" id="IPR007886">
    <property type="entry name" value="AlaDH/PNT_N"/>
</dbReference>
<dbReference type="GO" id="GO:0050661">
    <property type="term" value="F:NADP binding"/>
    <property type="evidence" value="ECO:0007669"/>
    <property type="project" value="TreeGrafter"/>
</dbReference>
<gene>
    <name evidence="10" type="ORF">KDY119_03642</name>
</gene>
<protein>
    <recommendedName>
        <fullName evidence="2">proton-translocating NAD(P)(+) transhydrogenase</fullName>
        <ecNumber evidence="2">7.1.1.1</ecNumber>
    </recommendedName>
</protein>
<feature type="domain" description="Alanine dehydrogenase/pyridine nucleotide transhydrogenase NAD(H)-binding" evidence="8">
    <location>
        <begin position="156"/>
        <end position="322"/>
    </location>
</feature>
<dbReference type="Pfam" id="PF05222">
    <property type="entry name" value="AlaDh_PNT_N"/>
    <property type="match status" value="1"/>
</dbReference>
<dbReference type="SUPFAM" id="SSF52283">
    <property type="entry name" value="Formate/glycerate dehydrogenase catalytic domain-like"/>
    <property type="match status" value="1"/>
</dbReference>
<reference evidence="10 11" key="1">
    <citation type="submission" date="2019-10" db="EMBL/GenBank/DDBJ databases">
        <title>Genome sequence of Luteimicrobium xylanilyticum HY-24.</title>
        <authorList>
            <person name="Kim D.Y."/>
            <person name="Park H.-Y."/>
        </authorList>
    </citation>
    <scope>NUCLEOTIDE SEQUENCE [LARGE SCALE GENOMIC DNA]</scope>
    <source>
        <strain evidence="10 11">HY-24</strain>
    </source>
</reference>
<dbReference type="Proteomes" id="UP000326702">
    <property type="component" value="Chromosome"/>
</dbReference>
<comment type="catalytic activity">
    <reaction evidence="7">
        <text>NAD(+) + NADPH + H(+)(in) = NADH + NADP(+) + H(+)(out)</text>
        <dbReference type="Rhea" id="RHEA:47992"/>
        <dbReference type="ChEBI" id="CHEBI:15378"/>
        <dbReference type="ChEBI" id="CHEBI:57540"/>
        <dbReference type="ChEBI" id="CHEBI:57783"/>
        <dbReference type="ChEBI" id="CHEBI:57945"/>
        <dbReference type="ChEBI" id="CHEBI:58349"/>
        <dbReference type="EC" id="7.1.1.1"/>
    </reaction>
</comment>
<evidence type="ECO:0000256" key="2">
    <source>
        <dbReference type="ARBA" id="ARBA00012943"/>
    </source>
</evidence>
<dbReference type="InterPro" id="IPR036291">
    <property type="entry name" value="NAD(P)-bd_dom_sf"/>
</dbReference>
<feature type="domain" description="Alanine dehydrogenase/pyridine nucleotide transhydrogenase N-terminal" evidence="9">
    <location>
        <begin position="13"/>
        <end position="147"/>
    </location>
</feature>
<dbReference type="GO" id="GO:0008750">
    <property type="term" value="F:proton-translocating NAD(P)+ transhydrogenase activity"/>
    <property type="evidence" value="ECO:0007669"/>
    <property type="project" value="UniProtKB-EC"/>
</dbReference>
<dbReference type="GO" id="GO:0006740">
    <property type="term" value="P:NADPH regeneration"/>
    <property type="evidence" value="ECO:0007669"/>
    <property type="project" value="TreeGrafter"/>
</dbReference>
<keyword evidence="4" id="KW-0521">NADP</keyword>
<dbReference type="PANTHER" id="PTHR10160">
    <property type="entry name" value="NAD(P) TRANSHYDROGENASE"/>
    <property type="match status" value="1"/>
</dbReference>
<dbReference type="RefSeq" id="WP_227994430.1">
    <property type="nucleotide sequence ID" value="NZ_BAABIH010000009.1"/>
</dbReference>
<evidence type="ECO:0000256" key="1">
    <source>
        <dbReference type="ARBA" id="ARBA00003943"/>
    </source>
</evidence>
<dbReference type="GO" id="GO:0016491">
    <property type="term" value="F:oxidoreductase activity"/>
    <property type="evidence" value="ECO:0007669"/>
    <property type="project" value="UniProtKB-KW"/>
</dbReference>
<dbReference type="Gene3D" id="3.40.50.720">
    <property type="entry name" value="NAD(P)-binding Rossmann-like Domain"/>
    <property type="match status" value="2"/>
</dbReference>
<dbReference type="SUPFAM" id="SSF51735">
    <property type="entry name" value="NAD(P)-binding Rossmann-fold domains"/>
    <property type="match status" value="1"/>
</dbReference>
<dbReference type="InterPro" id="IPR007698">
    <property type="entry name" value="AlaDH/PNT_NAD(H)-bd"/>
</dbReference>
<dbReference type="SMART" id="SM01003">
    <property type="entry name" value="AlaDh_PNT_N"/>
    <property type="match status" value="1"/>
</dbReference>
<proteinExistence type="predicted"/>
<dbReference type="PANTHER" id="PTHR10160:SF19">
    <property type="entry name" value="PROTON-TRANSLOCATING NAD(P)(+) TRANSHYDROGENASE"/>
    <property type="match status" value="1"/>
</dbReference>
<evidence type="ECO:0000256" key="6">
    <source>
        <dbReference type="ARBA" id="ARBA00023027"/>
    </source>
</evidence>